<evidence type="ECO:0000313" key="8">
    <source>
        <dbReference type="Proteomes" id="UP000183605"/>
    </source>
</evidence>
<proteinExistence type="inferred from homology"/>
<evidence type="ECO:0000256" key="2">
    <source>
        <dbReference type="ARBA" id="ARBA00022722"/>
    </source>
</evidence>
<evidence type="ECO:0000313" key="7">
    <source>
        <dbReference type="EMBL" id="OIP03202.1"/>
    </source>
</evidence>
<dbReference type="GO" id="GO:0016787">
    <property type="term" value="F:hydrolase activity"/>
    <property type="evidence" value="ECO:0007669"/>
    <property type="project" value="UniProtKB-KW"/>
</dbReference>
<evidence type="ECO:0000259" key="6">
    <source>
        <dbReference type="Pfam" id="PF01850"/>
    </source>
</evidence>
<dbReference type="GO" id="GO:0000287">
    <property type="term" value="F:magnesium ion binding"/>
    <property type="evidence" value="ECO:0007669"/>
    <property type="project" value="UniProtKB-UniRule"/>
</dbReference>
<dbReference type="GO" id="GO:0004540">
    <property type="term" value="F:RNA nuclease activity"/>
    <property type="evidence" value="ECO:0007669"/>
    <property type="project" value="InterPro"/>
</dbReference>
<protein>
    <recommendedName>
        <fullName evidence="5">Ribonuclease VapC</fullName>
        <shortName evidence="5">RNase VapC</shortName>
        <ecNumber evidence="5">3.1.-.-</ecNumber>
    </recommendedName>
    <alternativeName>
        <fullName evidence="5">Toxin VapC</fullName>
    </alternativeName>
</protein>
<dbReference type="AlphaFoldDB" id="A0A1J5B5D1"/>
<evidence type="ECO:0000256" key="5">
    <source>
        <dbReference type="HAMAP-Rule" id="MF_00265"/>
    </source>
</evidence>
<comment type="cofactor">
    <cofactor evidence="5">
        <name>Mg(2+)</name>
        <dbReference type="ChEBI" id="CHEBI:18420"/>
    </cofactor>
</comment>
<dbReference type="Gene3D" id="3.40.50.1010">
    <property type="entry name" value="5'-nuclease"/>
    <property type="match status" value="1"/>
</dbReference>
<dbReference type="SUPFAM" id="SSF88723">
    <property type="entry name" value="PIN domain-like"/>
    <property type="match status" value="1"/>
</dbReference>
<dbReference type="EMBL" id="MNXQ01000045">
    <property type="protein sequence ID" value="OIP03202.1"/>
    <property type="molecule type" value="Genomic_DNA"/>
</dbReference>
<evidence type="ECO:0000256" key="3">
    <source>
        <dbReference type="ARBA" id="ARBA00022723"/>
    </source>
</evidence>
<name>A0A1J5B5D1_9BACT</name>
<dbReference type="GO" id="GO:0090729">
    <property type="term" value="F:toxin activity"/>
    <property type="evidence" value="ECO:0007669"/>
    <property type="project" value="UniProtKB-KW"/>
</dbReference>
<comment type="caution">
    <text evidence="7">The sequence shown here is derived from an EMBL/GenBank/DDBJ whole genome shotgun (WGS) entry which is preliminary data.</text>
</comment>
<keyword evidence="5" id="KW-0800">Toxin</keyword>
<organism evidence="7 8">
    <name type="scientific">Candidatus Beckwithbacteria bacterium CG2_30_44_31</name>
    <dbReference type="NCBI Taxonomy" id="1805035"/>
    <lineage>
        <taxon>Bacteria</taxon>
        <taxon>Candidatus Beckwithiibacteriota</taxon>
    </lineage>
</organism>
<dbReference type="InterPro" id="IPR022907">
    <property type="entry name" value="VapC_family"/>
</dbReference>
<reference evidence="7 8" key="1">
    <citation type="journal article" date="2016" name="Environ. Microbiol.">
        <title>Genomic resolution of a cold subsurface aquifer community provides metabolic insights for novel microbes adapted to high CO concentrations.</title>
        <authorList>
            <person name="Probst A.J."/>
            <person name="Castelle C.J."/>
            <person name="Singh A."/>
            <person name="Brown C.T."/>
            <person name="Anantharaman K."/>
            <person name="Sharon I."/>
            <person name="Hug L.A."/>
            <person name="Burstein D."/>
            <person name="Emerson J.B."/>
            <person name="Thomas B.C."/>
            <person name="Banfield J.F."/>
        </authorList>
    </citation>
    <scope>NUCLEOTIDE SEQUENCE [LARGE SCALE GENOMIC DNA]</scope>
    <source>
        <strain evidence="7">CG2_30_44_31</strain>
    </source>
</reference>
<dbReference type="Proteomes" id="UP000183605">
    <property type="component" value="Unassembled WGS sequence"/>
</dbReference>
<dbReference type="InterPro" id="IPR002716">
    <property type="entry name" value="PIN_dom"/>
</dbReference>
<dbReference type="EC" id="3.1.-.-" evidence="5"/>
<feature type="binding site" evidence="5">
    <location>
        <position position="4"/>
    </location>
    <ligand>
        <name>Mg(2+)</name>
        <dbReference type="ChEBI" id="CHEBI:18420"/>
    </ligand>
</feature>
<feature type="binding site" evidence="5">
    <location>
        <position position="94"/>
    </location>
    <ligand>
        <name>Mg(2+)</name>
        <dbReference type="ChEBI" id="CHEBI:18420"/>
    </ligand>
</feature>
<keyword evidence="5" id="KW-0460">Magnesium</keyword>
<accession>A0A1J5B5D1</accession>
<keyword evidence="3 5" id="KW-0479">Metal-binding</keyword>
<sequence length="127" mass="14932">MLVDTDILIRFFTNDDPVKALRFERFLRSERKMAVSAVTVAEVYWVLSSFYRFPRKKILDCLEALVSKPNILCPKLLLLETVTILRHHRLSFVDAFIAAYSLFKYEGRVLSYDKGFDKIKLIKRIEP</sequence>
<feature type="domain" description="PIN" evidence="6">
    <location>
        <begin position="1"/>
        <end position="119"/>
    </location>
</feature>
<keyword evidence="2 5" id="KW-0540">Nuclease</keyword>
<gene>
    <name evidence="5" type="primary">vapC</name>
    <name evidence="7" type="ORF">AUK18_02440</name>
</gene>
<dbReference type="Pfam" id="PF01850">
    <property type="entry name" value="PIN"/>
    <property type="match status" value="1"/>
</dbReference>
<dbReference type="HAMAP" id="MF_00265">
    <property type="entry name" value="VapC_Nob1"/>
    <property type="match status" value="1"/>
</dbReference>
<keyword evidence="4 5" id="KW-0378">Hydrolase</keyword>
<keyword evidence="1 5" id="KW-1277">Toxin-antitoxin system</keyword>
<evidence type="ECO:0000256" key="1">
    <source>
        <dbReference type="ARBA" id="ARBA00022649"/>
    </source>
</evidence>
<dbReference type="InterPro" id="IPR029060">
    <property type="entry name" value="PIN-like_dom_sf"/>
</dbReference>
<comment type="function">
    <text evidence="5">Toxic component of a toxin-antitoxin (TA) system. An RNase.</text>
</comment>
<evidence type="ECO:0000256" key="4">
    <source>
        <dbReference type="ARBA" id="ARBA00022801"/>
    </source>
</evidence>
<comment type="similarity">
    <text evidence="5">Belongs to the PINc/VapC protein family.</text>
</comment>